<feature type="compositionally biased region" description="Basic and acidic residues" evidence="1">
    <location>
        <begin position="19"/>
        <end position="28"/>
    </location>
</feature>
<feature type="region of interest" description="Disordered" evidence="1">
    <location>
        <begin position="315"/>
        <end position="406"/>
    </location>
</feature>
<feature type="region of interest" description="Disordered" evidence="1">
    <location>
        <begin position="54"/>
        <end position="89"/>
    </location>
</feature>
<accession>A0AAD5YNW6</accession>
<dbReference type="EMBL" id="JANAWD010000008">
    <property type="protein sequence ID" value="KAJ3491710.1"/>
    <property type="molecule type" value="Genomic_DNA"/>
</dbReference>
<organism evidence="2 3">
    <name type="scientific">Meripilus lineatus</name>
    <dbReference type="NCBI Taxonomy" id="2056292"/>
    <lineage>
        <taxon>Eukaryota</taxon>
        <taxon>Fungi</taxon>
        <taxon>Dikarya</taxon>
        <taxon>Basidiomycota</taxon>
        <taxon>Agaricomycotina</taxon>
        <taxon>Agaricomycetes</taxon>
        <taxon>Polyporales</taxon>
        <taxon>Meripilaceae</taxon>
        <taxon>Meripilus</taxon>
    </lineage>
</organism>
<dbReference type="AlphaFoldDB" id="A0AAD5YNW6"/>
<evidence type="ECO:0000313" key="2">
    <source>
        <dbReference type="EMBL" id="KAJ3491710.1"/>
    </source>
</evidence>
<gene>
    <name evidence="2" type="ORF">NLI96_g524</name>
</gene>
<feature type="region of interest" description="Disordered" evidence="1">
    <location>
        <begin position="240"/>
        <end position="287"/>
    </location>
</feature>
<reference evidence="2" key="1">
    <citation type="submission" date="2022-07" db="EMBL/GenBank/DDBJ databases">
        <title>Genome Sequence of Physisporinus lineatus.</title>
        <authorList>
            <person name="Buettner E."/>
        </authorList>
    </citation>
    <scope>NUCLEOTIDE SEQUENCE</scope>
    <source>
        <strain evidence="2">VT162</strain>
    </source>
</reference>
<proteinExistence type="predicted"/>
<name>A0AAD5YNW6_9APHY</name>
<keyword evidence="3" id="KW-1185">Reference proteome</keyword>
<evidence type="ECO:0000313" key="3">
    <source>
        <dbReference type="Proteomes" id="UP001212997"/>
    </source>
</evidence>
<comment type="caution">
    <text evidence="2">The sequence shown here is derived from an EMBL/GenBank/DDBJ whole genome shotgun (WGS) entry which is preliminary data.</text>
</comment>
<feature type="compositionally biased region" description="Acidic residues" evidence="1">
    <location>
        <begin position="355"/>
        <end position="372"/>
    </location>
</feature>
<protein>
    <submittedName>
        <fullName evidence="2">Uncharacterized protein</fullName>
    </submittedName>
</protein>
<dbReference type="Proteomes" id="UP001212997">
    <property type="component" value="Unassembled WGS sequence"/>
</dbReference>
<sequence>MDSRGAPVKTQYLPGIFETARDDNREDPPFVPPSSLTMFFSSFLRDIGLSQSKQSSATIIPSQSPPTVEPRNAPSHGPSDIGNDDYASNDFDAASVVDSDAESVFTQEEALAAAAEGIHYVTEQYPAENSTMSPTFQKEPVSLEKDDRVLLLDEVQISPYMTAMRVKSEKTGQTGLVPGWVVEGALERLARMNMAFNEAATCPAEISADKTQSPKGHELANSLCTLAHRHSRCQNMPKIQLSRRPSPWERAAARENQGASPAEDEISDDEVPLTPPRNRPMMLGSGGDDFKRKVVMFQDARERKIFRYLPAPEVAVPVKRSTWDDESEDEGNDGEDRKMKQDKKQKTSDESDRNGEDEEDEEWWWAGWEEEPEKPFTEPRARGGRPLVPRRTKWGGDASESSSDED</sequence>
<feature type="region of interest" description="Disordered" evidence="1">
    <location>
        <begin position="1"/>
        <end position="32"/>
    </location>
</feature>
<feature type="compositionally biased region" description="Basic and acidic residues" evidence="1">
    <location>
        <begin position="334"/>
        <end position="354"/>
    </location>
</feature>
<feature type="compositionally biased region" description="Acidic residues" evidence="1">
    <location>
        <begin position="262"/>
        <end position="271"/>
    </location>
</feature>
<feature type="compositionally biased region" description="Acidic residues" evidence="1">
    <location>
        <begin position="324"/>
        <end position="333"/>
    </location>
</feature>
<evidence type="ECO:0000256" key="1">
    <source>
        <dbReference type="SAM" id="MobiDB-lite"/>
    </source>
</evidence>